<protein>
    <submittedName>
        <fullName evidence="3">Secreted protein</fullName>
    </submittedName>
</protein>
<evidence type="ECO:0000313" key="3">
    <source>
        <dbReference type="WBParaSite" id="Gr19_v10_g2312.t1"/>
    </source>
</evidence>
<evidence type="ECO:0000313" key="2">
    <source>
        <dbReference type="Proteomes" id="UP000887572"/>
    </source>
</evidence>
<name>A0A914HNU0_GLORO</name>
<dbReference type="WBParaSite" id="Gr19_v10_g2312.t1">
    <property type="protein sequence ID" value="Gr19_v10_g2312.t1"/>
    <property type="gene ID" value="Gr19_v10_g2312"/>
</dbReference>
<keyword evidence="2" id="KW-1185">Reference proteome</keyword>
<keyword evidence="1" id="KW-1133">Transmembrane helix</keyword>
<dbReference type="AlphaFoldDB" id="A0A914HNU0"/>
<dbReference type="Proteomes" id="UP000887572">
    <property type="component" value="Unplaced"/>
</dbReference>
<feature type="transmembrane region" description="Helical" evidence="1">
    <location>
        <begin position="48"/>
        <end position="71"/>
    </location>
</feature>
<accession>A0A914HNU0</accession>
<reference evidence="3" key="1">
    <citation type="submission" date="2022-11" db="UniProtKB">
        <authorList>
            <consortium name="WormBaseParasite"/>
        </authorList>
    </citation>
    <scope>IDENTIFICATION</scope>
</reference>
<evidence type="ECO:0000256" key="1">
    <source>
        <dbReference type="SAM" id="Phobius"/>
    </source>
</evidence>
<sequence length="139" mass="15290">MCPSVRPFITYHLKFQHPISSSFQFAKFLFFLKIVERRGTGAMPMPMMVMPAVLAASTAIMASSMAVSSMLRMTAANRRQKLYGSKFIRIGRSTTIGRARLGAAQLGAHDWAPARSVPARFGARSKPNKIGIIQKLSVC</sequence>
<proteinExistence type="predicted"/>
<organism evidence="2 3">
    <name type="scientific">Globodera rostochiensis</name>
    <name type="common">Golden nematode worm</name>
    <name type="synonym">Heterodera rostochiensis</name>
    <dbReference type="NCBI Taxonomy" id="31243"/>
    <lineage>
        <taxon>Eukaryota</taxon>
        <taxon>Metazoa</taxon>
        <taxon>Ecdysozoa</taxon>
        <taxon>Nematoda</taxon>
        <taxon>Chromadorea</taxon>
        <taxon>Rhabditida</taxon>
        <taxon>Tylenchina</taxon>
        <taxon>Tylenchomorpha</taxon>
        <taxon>Tylenchoidea</taxon>
        <taxon>Heteroderidae</taxon>
        <taxon>Heteroderinae</taxon>
        <taxon>Globodera</taxon>
    </lineage>
</organism>
<keyword evidence="1" id="KW-0472">Membrane</keyword>
<keyword evidence="1" id="KW-0812">Transmembrane</keyword>